<dbReference type="AlphaFoldDB" id="A0A7W9B9L6"/>
<organism evidence="2 3">
    <name type="scientific">Sphingopyxis panaciterrulae</name>
    <dbReference type="NCBI Taxonomy" id="462372"/>
    <lineage>
        <taxon>Bacteria</taxon>
        <taxon>Pseudomonadati</taxon>
        <taxon>Pseudomonadota</taxon>
        <taxon>Alphaproteobacteria</taxon>
        <taxon>Sphingomonadales</taxon>
        <taxon>Sphingomonadaceae</taxon>
        <taxon>Sphingopyxis</taxon>
    </lineage>
</organism>
<evidence type="ECO:0000313" key="3">
    <source>
        <dbReference type="Proteomes" id="UP000537161"/>
    </source>
</evidence>
<evidence type="ECO:0000313" key="2">
    <source>
        <dbReference type="EMBL" id="MBB5708788.1"/>
    </source>
</evidence>
<feature type="domain" description="Integrase catalytic" evidence="1">
    <location>
        <begin position="179"/>
        <end position="369"/>
    </location>
</feature>
<gene>
    <name evidence="2" type="ORF">FHR21_004183</name>
</gene>
<sequence length="558" mass="62640">MPTIRMRMAAVCLSGRGAKPRGATDTPPQASFLLEGRFGDRDLPGGAFFGRGDAVPGSHINDHQVRYYMKMRQTVSPRSAAACAAFSTATAYRLEADMRLPSQRKAPRGRRRPDPLADIFDSEVVPLLESAPGIRAVAVFEEMQRRHPELPDGVRRTMERRIRSWRALQGPDRDVMFRQVHEPGRMGLSDFTDMADLGVRIAGVGLDHRLYHFRLACSGFEHAHVILGGESYVALAEGLQNALWALGGAPREHRSDSLSAAFRNLDASAREDLTRRYDALCRHYRMEPTRNNRGVAHENGAIESAHAHLKAAVRDALLMRGSADFDELAEYRRFIDEIVARKNARSAKRIDAERAVLQSLPGLRTSDYEEVLVMVTSSGGFTLRKVFYTVPSRLIGHRLRVRLYDDRLELFLGGTPLFTLPRGRADRKGKHDHVVDYRHVIHALRRKPMALLNLVYRDQLFPREAYRRMFDRLIDRLADRMACRTMVELLSLAHERACEAELAGVLESLLATPQGMPDMAALRARFAPDPAALPEVIVELAPLSAYEALLAPRAEEMA</sequence>
<keyword evidence="3" id="KW-1185">Reference proteome</keyword>
<accession>A0A7W9B9L6</accession>
<protein>
    <recommendedName>
        <fullName evidence="1">Integrase catalytic domain-containing protein</fullName>
    </recommendedName>
</protein>
<dbReference type="PROSITE" id="PS50994">
    <property type="entry name" value="INTEGRASE"/>
    <property type="match status" value="1"/>
</dbReference>
<proteinExistence type="predicted"/>
<dbReference type="PANTHER" id="PTHR35004:SF7">
    <property type="entry name" value="INTEGRASE PROTEIN"/>
    <property type="match status" value="1"/>
</dbReference>
<dbReference type="EMBL" id="JACIJH010000032">
    <property type="protein sequence ID" value="MBB5708788.1"/>
    <property type="molecule type" value="Genomic_DNA"/>
</dbReference>
<name>A0A7W9B9L6_9SPHN</name>
<dbReference type="Proteomes" id="UP000537161">
    <property type="component" value="Unassembled WGS sequence"/>
</dbReference>
<reference evidence="2 3" key="1">
    <citation type="submission" date="2020-08" db="EMBL/GenBank/DDBJ databases">
        <title>Genomic Encyclopedia of Type Strains, Phase IV (KMG-IV): sequencing the most valuable type-strain genomes for metagenomic binning, comparative biology and taxonomic classification.</title>
        <authorList>
            <person name="Goeker M."/>
        </authorList>
    </citation>
    <scope>NUCLEOTIDE SEQUENCE [LARGE SCALE GENOMIC DNA]</scope>
    <source>
        <strain evidence="2 3">DSM 27163</strain>
    </source>
</reference>
<dbReference type="PANTHER" id="PTHR35004">
    <property type="entry name" value="TRANSPOSASE RV3428C-RELATED"/>
    <property type="match status" value="1"/>
</dbReference>
<evidence type="ECO:0000259" key="1">
    <source>
        <dbReference type="PROSITE" id="PS50994"/>
    </source>
</evidence>
<dbReference type="GO" id="GO:0015074">
    <property type="term" value="P:DNA integration"/>
    <property type="evidence" value="ECO:0007669"/>
    <property type="project" value="InterPro"/>
</dbReference>
<dbReference type="InterPro" id="IPR001584">
    <property type="entry name" value="Integrase_cat-core"/>
</dbReference>
<comment type="caution">
    <text evidence="2">The sequence shown here is derived from an EMBL/GenBank/DDBJ whole genome shotgun (WGS) entry which is preliminary data.</text>
</comment>
<dbReference type="NCBIfam" id="NF033546">
    <property type="entry name" value="transpos_IS21"/>
    <property type="match status" value="1"/>
</dbReference>